<protein>
    <recommendedName>
        <fullName evidence="2">Urease accessory protein UreH-like transmembrane domain-containing protein</fullName>
    </recommendedName>
</protein>
<dbReference type="AlphaFoldDB" id="A0A1H0S2B3"/>
<proteinExistence type="predicted"/>
<feature type="transmembrane region" description="Helical" evidence="1">
    <location>
        <begin position="162"/>
        <end position="188"/>
    </location>
</feature>
<gene>
    <name evidence="3" type="ORF">SAMN04489708_11174</name>
</gene>
<feature type="transmembrane region" description="Helical" evidence="1">
    <location>
        <begin position="113"/>
        <end position="134"/>
    </location>
</feature>
<dbReference type="Proteomes" id="UP000199317">
    <property type="component" value="Unassembled WGS sequence"/>
</dbReference>
<evidence type="ECO:0000313" key="3">
    <source>
        <dbReference type="EMBL" id="SDP35739.1"/>
    </source>
</evidence>
<dbReference type="EMBL" id="FNJL01000011">
    <property type="protein sequence ID" value="SDP35739.1"/>
    <property type="molecule type" value="Genomic_DNA"/>
</dbReference>
<dbReference type="PANTHER" id="PTHR42208">
    <property type="entry name" value="HEAVY METAL TRANSPORTER-RELATED"/>
    <property type="match status" value="1"/>
</dbReference>
<feature type="transmembrane region" description="Helical" evidence="1">
    <location>
        <begin position="228"/>
        <end position="248"/>
    </location>
</feature>
<keyword evidence="4" id="KW-1185">Reference proteome</keyword>
<feature type="transmembrane region" description="Helical" evidence="1">
    <location>
        <begin position="194"/>
        <end position="216"/>
    </location>
</feature>
<organism evidence="3 4">
    <name type="scientific">Paracidovorax cattleyae</name>
    <dbReference type="NCBI Taxonomy" id="80868"/>
    <lineage>
        <taxon>Bacteria</taxon>
        <taxon>Pseudomonadati</taxon>
        <taxon>Pseudomonadota</taxon>
        <taxon>Betaproteobacteria</taxon>
        <taxon>Burkholderiales</taxon>
        <taxon>Comamonadaceae</taxon>
        <taxon>Paracidovorax</taxon>
    </lineage>
</organism>
<dbReference type="Pfam" id="PF13386">
    <property type="entry name" value="DsbD_2"/>
    <property type="match status" value="1"/>
</dbReference>
<feature type="domain" description="Urease accessory protein UreH-like transmembrane" evidence="2">
    <location>
        <begin position="8"/>
        <end position="244"/>
    </location>
</feature>
<dbReference type="OrthoDB" id="9155091at2"/>
<accession>A0A1H0S2B3</accession>
<feature type="transmembrane region" description="Helical" evidence="1">
    <location>
        <begin position="83"/>
        <end position="101"/>
    </location>
</feature>
<keyword evidence="1" id="KW-0812">Transmembrane</keyword>
<dbReference type="PANTHER" id="PTHR42208:SF1">
    <property type="entry name" value="HEAVY METAL TRANSPORTER"/>
    <property type="match status" value="1"/>
</dbReference>
<keyword evidence="1" id="KW-0472">Membrane</keyword>
<evidence type="ECO:0000259" key="2">
    <source>
        <dbReference type="Pfam" id="PF13386"/>
    </source>
</evidence>
<sequence>MPDALIWTAFAMGLAGGPHCLAMCAAPCAAIIGGSPGAGAPAQGPLRRYGSVPAAAGASAACAGPAAAGLLRGGGTARTAVFHLARMAGYGLTGAAAALAMDRLAWLTQQSAALRPAWTLLHVGMLAWGILMALQARQPLWVERAGRAVWSRVGPGVRAPGGLAVAGLAWALMPCGLLYSALLVAALAGSPAQGAAAMAAFGAGGALWLLGGAWAWRRLRSRVDAARATWGTRFAGLLLAAVAAWALWMDVGRHALEPWCR</sequence>
<keyword evidence="1" id="KW-1133">Transmembrane helix</keyword>
<dbReference type="RefSeq" id="WP_092834526.1">
    <property type="nucleotide sequence ID" value="NZ_FNJL01000011.1"/>
</dbReference>
<dbReference type="InterPro" id="IPR039447">
    <property type="entry name" value="UreH-like_TM_dom"/>
</dbReference>
<evidence type="ECO:0000256" key="1">
    <source>
        <dbReference type="SAM" id="Phobius"/>
    </source>
</evidence>
<reference evidence="4" key="1">
    <citation type="submission" date="2016-10" db="EMBL/GenBank/DDBJ databases">
        <authorList>
            <person name="Varghese N."/>
            <person name="Submissions S."/>
        </authorList>
    </citation>
    <scope>NUCLEOTIDE SEQUENCE [LARGE SCALE GENOMIC DNA]</scope>
    <source>
        <strain evidence="4">DSM 17101</strain>
    </source>
</reference>
<evidence type="ECO:0000313" key="4">
    <source>
        <dbReference type="Proteomes" id="UP000199317"/>
    </source>
</evidence>
<feature type="transmembrane region" description="Helical" evidence="1">
    <location>
        <begin position="54"/>
        <end position="71"/>
    </location>
</feature>
<name>A0A1H0S2B3_9BURK</name>